<dbReference type="InterPro" id="IPR000315">
    <property type="entry name" value="Znf_B-box"/>
</dbReference>
<dbReference type="PROSITE" id="PS50188">
    <property type="entry name" value="B302_SPRY"/>
    <property type="match status" value="1"/>
</dbReference>
<keyword evidence="1 3" id="KW-0863">Zinc-finger</keyword>
<evidence type="ECO:0000256" key="1">
    <source>
        <dbReference type="ARBA" id="ARBA00022771"/>
    </source>
</evidence>
<dbReference type="SMART" id="SM00449">
    <property type="entry name" value="SPRY"/>
    <property type="match status" value="1"/>
</dbReference>
<feature type="domain" description="B30.2/SPRY" evidence="5">
    <location>
        <begin position="230"/>
        <end position="431"/>
    </location>
</feature>
<gene>
    <name evidence="6" type="ORF">mRhiFer1_017595</name>
</gene>
<keyword evidence="2" id="KW-0862">Zinc</keyword>
<dbReference type="PRINTS" id="PR01407">
    <property type="entry name" value="BUTYPHLNCDUF"/>
</dbReference>
<evidence type="ECO:0000256" key="2">
    <source>
        <dbReference type="ARBA" id="ARBA00022833"/>
    </source>
</evidence>
<dbReference type="InterPro" id="IPR013320">
    <property type="entry name" value="ConA-like_dom_sf"/>
</dbReference>
<dbReference type="PROSITE" id="PS50119">
    <property type="entry name" value="ZF_BBOX"/>
    <property type="match status" value="1"/>
</dbReference>
<evidence type="ECO:0000256" key="3">
    <source>
        <dbReference type="PROSITE-ProRule" id="PRU00024"/>
    </source>
</evidence>
<dbReference type="Pfam" id="PF00643">
    <property type="entry name" value="zf-B_box"/>
    <property type="match status" value="1"/>
</dbReference>
<dbReference type="EMBL" id="JACAGC010000003">
    <property type="protein sequence ID" value="KAF6376905.1"/>
    <property type="molecule type" value="Genomic_DNA"/>
</dbReference>
<evidence type="ECO:0000313" key="7">
    <source>
        <dbReference type="Proteomes" id="UP000585614"/>
    </source>
</evidence>
<feature type="domain" description="B box-type" evidence="4">
    <location>
        <begin position="14"/>
        <end position="55"/>
    </location>
</feature>
<dbReference type="SMART" id="SM00589">
    <property type="entry name" value="PRY"/>
    <property type="match status" value="1"/>
</dbReference>
<protein>
    <submittedName>
        <fullName evidence="6">Tripartite motif family like 2</fullName>
    </submittedName>
</protein>
<proteinExistence type="predicted"/>
<dbReference type="InterPro" id="IPR003877">
    <property type="entry name" value="SPRY_dom"/>
</dbReference>
<name>A0A7J7ZS81_RHIFE</name>
<dbReference type="InterPro" id="IPR006574">
    <property type="entry name" value="PRY"/>
</dbReference>
<evidence type="ECO:0000259" key="4">
    <source>
        <dbReference type="PROSITE" id="PS50119"/>
    </source>
</evidence>
<dbReference type="Pfam" id="PF00622">
    <property type="entry name" value="SPRY"/>
    <property type="match status" value="1"/>
</dbReference>
<dbReference type="CDD" id="cd13733">
    <property type="entry name" value="SPRY_PRY_C-I_1"/>
    <property type="match status" value="1"/>
</dbReference>
<comment type="caution">
    <text evidence="6">The sequence shown here is derived from an EMBL/GenBank/DDBJ whole genome shotgun (WGS) entry which is preliminary data.</text>
</comment>
<dbReference type="AlphaFoldDB" id="A0A7J7ZS81"/>
<keyword evidence="1 3" id="KW-0479">Metal-binding</keyword>
<dbReference type="Gene3D" id="2.60.120.920">
    <property type="match status" value="1"/>
</dbReference>
<evidence type="ECO:0000313" key="6">
    <source>
        <dbReference type="EMBL" id="KAF6376905.1"/>
    </source>
</evidence>
<organism evidence="6 7">
    <name type="scientific">Rhinolophus ferrumequinum</name>
    <name type="common">Greater horseshoe bat</name>
    <dbReference type="NCBI Taxonomy" id="59479"/>
    <lineage>
        <taxon>Eukaryota</taxon>
        <taxon>Metazoa</taxon>
        <taxon>Chordata</taxon>
        <taxon>Craniata</taxon>
        <taxon>Vertebrata</taxon>
        <taxon>Euteleostomi</taxon>
        <taxon>Mammalia</taxon>
        <taxon>Eutheria</taxon>
        <taxon>Laurasiatheria</taxon>
        <taxon>Chiroptera</taxon>
        <taxon>Yinpterochiroptera</taxon>
        <taxon>Rhinolophoidea</taxon>
        <taxon>Rhinolophidae</taxon>
        <taxon>Rhinolophinae</taxon>
        <taxon>Rhinolophus</taxon>
    </lineage>
</organism>
<evidence type="ECO:0000259" key="5">
    <source>
        <dbReference type="PROSITE" id="PS50188"/>
    </source>
</evidence>
<dbReference type="InterPro" id="IPR050143">
    <property type="entry name" value="TRIM/RBCC"/>
</dbReference>
<dbReference type="InterPro" id="IPR043136">
    <property type="entry name" value="B30.2/SPRY_sf"/>
</dbReference>
<dbReference type="Gene3D" id="3.30.160.60">
    <property type="entry name" value="Classic Zinc Finger"/>
    <property type="match status" value="1"/>
</dbReference>
<dbReference type="GO" id="GO:0008270">
    <property type="term" value="F:zinc ion binding"/>
    <property type="evidence" value="ECO:0007669"/>
    <property type="project" value="UniProtKB-KW"/>
</dbReference>
<dbReference type="SUPFAM" id="SSF57845">
    <property type="entry name" value="B-box zinc-binding domain"/>
    <property type="match status" value="1"/>
</dbReference>
<dbReference type="SUPFAM" id="SSF49899">
    <property type="entry name" value="Concanavalin A-like lectins/glucanases"/>
    <property type="match status" value="1"/>
</dbReference>
<dbReference type="FunFam" id="2.60.120.920:FF:000004">
    <property type="entry name" value="Butyrophilin subfamily 1 member A1"/>
    <property type="match status" value="1"/>
</dbReference>
<dbReference type="PANTHER" id="PTHR24103">
    <property type="entry name" value="E3 UBIQUITIN-PROTEIN LIGASE TRIM"/>
    <property type="match status" value="1"/>
</dbReference>
<sequence length="443" mass="50924">MSKRPRPQLQQQIPEDAYCEKHLETQLLFCDDDQIRLCTKCFQSQEHENHLVYGVQEAAENYRKLFQERLITLMEKLEIAKSLLADEQERMVMVQGEEQNFKEMLESEYKMMFRLMTEENEMNFKSLQGDCIFNQNLREDHLSQMVGLEIEKKFQEELQKLNNLGRENMNKLKESEVRLSEHICSLEKITAELEKKCGESTLALLQDARYCLERSGGSLLFECLEPAQITDLSLCQIPGMNKMLKVLHRIITLDPKTAHPCLVLSEDLRSVRLRDVQQDVPGNPGRFDFRATVLGGESFTSGKHYWEVDVQKTTKWQLGVYEDPASRKCDVPKASGDKVLLMGFMMGSDWTFWVFPPLKRVSLGEQMHKVGVFLDYKNQQISFYDVTKRLLIYNFSHLAFQGALKPIFSLCIPNGGTNSDSLSICLPDVSSCNGSISPQSSLL</sequence>
<dbReference type="Pfam" id="PF13765">
    <property type="entry name" value="PRY"/>
    <property type="match status" value="1"/>
</dbReference>
<dbReference type="InterPro" id="IPR001870">
    <property type="entry name" value="B30.2/SPRY"/>
</dbReference>
<dbReference type="InterPro" id="IPR003879">
    <property type="entry name" value="Butyrophylin_SPRY"/>
</dbReference>
<dbReference type="SMART" id="SM00336">
    <property type="entry name" value="BBOX"/>
    <property type="match status" value="1"/>
</dbReference>
<reference evidence="6 7" key="1">
    <citation type="journal article" date="2020" name="Nature">
        <title>Six reference-quality genomes reveal evolution of bat adaptations.</title>
        <authorList>
            <person name="Jebb D."/>
            <person name="Huang Z."/>
            <person name="Pippel M."/>
            <person name="Hughes G.M."/>
            <person name="Lavrichenko K."/>
            <person name="Devanna P."/>
            <person name="Winkler S."/>
            <person name="Jermiin L.S."/>
            <person name="Skirmuntt E.C."/>
            <person name="Katzourakis A."/>
            <person name="Burkitt-Gray L."/>
            <person name="Ray D.A."/>
            <person name="Sullivan K.A.M."/>
            <person name="Roscito J.G."/>
            <person name="Kirilenko B.M."/>
            <person name="Davalos L.M."/>
            <person name="Corthals A.P."/>
            <person name="Power M.L."/>
            <person name="Jones G."/>
            <person name="Ransome R.D."/>
            <person name="Dechmann D.K.N."/>
            <person name="Locatelli A.G."/>
            <person name="Puechmaille S.J."/>
            <person name="Fedrigo O."/>
            <person name="Jarvis E.D."/>
            <person name="Hiller M."/>
            <person name="Vernes S.C."/>
            <person name="Myers E.W."/>
            <person name="Teeling E.C."/>
        </authorList>
    </citation>
    <scope>NUCLEOTIDE SEQUENCE [LARGE SCALE GENOMIC DNA]</scope>
    <source>
        <strain evidence="6">MRhiFer1</strain>
        <tissue evidence="6">Lung</tissue>
    </source>
</reference>
<accession>A0A7J7ZS81</accession>
<dbReference type="Proteomes" id="UP000585614">
    <property type="component" value="Unassembled WGS sequence"/>
</dbReference>